<evidence type="ECO:0000313" key="1">
    <source>
        <dbReference type="EMBL" id="POM64642.1"/>
    </source>
</evidence>
<dbReference type="AlphaFoldDB" id="A0A2P4XGG3"/>
<evidence type="ECO:0008006" key="3">
    <source>
        <dbReference type="Google" id="ProtNLM"/>
    </source>
</evidence>
<dbReference type="Proteomes" id="UP000237271">
    <property type="component" value="Unassembled WGS sequence"/>
</dbReference>
<name>A0A2P4XGG3_9STRA</name>
<organism evidence="1 2">
    <name type="scientific">Phytophthora palmivora</name>
    <dbReference type="NCBI Taxonomy" id="4796"/>
    <lineage>
        <taxon>Eukaryota</taxon>
        <taxon>Sar</taxon>
        <taxon>Stramenopiles</taxon>
        <taxon>Oomycota</taxon>
        <taxon>Peronosporomycetes</taxon>
        <taxon>Peronosporales</taxon>
        <taxon>Peronosporaceae</taxon>
        <taxon>Phytophthora</taxon>
    </lineage>
</organism>
<dbReference type="SUPFAM" id="SSF53098">
    <property type="entry name" value="Ribonuclease H-like"/>
    <property type="match status" value="1"/>
</dbReference>
<gene>
    <name evidence="1" type="ORF">PHPALM_19805</name>
</gene>
<keyword evidence="2" id="KW-1185">Reference proteome</keyword>
<proteinExistence type="predicted"/>
<sequence>MVIGSCADDLNLLVLKNEITHYCELASCTNPTWAVAVEPIRAWHSRFGIPPVWTIDQGSHFKTAVVEEPMQNPLKSANCVIVQVLIVISPEYIVGTHVRTFSYLFYKPILNHTPRTSVELYSGLPLPSPLESIQSMRKPVIPGCDRLRASDDITMINSQISTGRNFTTVGRLSSTLRG</sequence>
<accession>A0A2P4XGG3</accession>
<dbReference type="InterPro" id="IPR012337">
    <property type="entry name" value="RNaseH-like_sf"/>
</dbReference>
<evidence type="ECO:0000313" key="2">
    <source>
        <dbReference type="Proteomes" id="UP000237271"/>
    </source>
</evidence>
<protein>
    <recommendedName>
        <fullName evidence="3">Integrase catalytic domain-containing protein</fullName>
    </recommendedName>
</protein>
<reference evidence="1 2" key="1">
    <citation type="journal article" date="2017" name="Genome Biol. Evol.">
        <title>Phytophthora megakarya and P. palmivora, closely related causal agents of cacao black pod rot, underwent increases in genome sizes and gene numbers by different mechanisms.</title>
        <authorList>
            <person name="Ali S.S."/>
            <person name="Shao J."/>
            <person name="Lary D.J."/>
            <person name="Kronmiller B."/>
            <person name="Shen D."/>
            <person name="Strem M.D."/>
            <person name="Amoako-Attah I."/>
            <person name="Akrofi A.Y."/>
            <person name="Begoude B.A."/>
            <person name="Ten Hoopen G.M."/>
            <person name="Coulibaly K."/>
            <person name="Kebe B.I."/>
            <person name="Melnick R.L."/>
            <person name="Guiltinan M.J."/>
            <person name="Tyler B.M."/>
            <person name="Meinhardt L.W."/>
            <person name="Bailey B.A."/>
        </authorList>
    </citation>
    <scope>NUCLEOTIDE SEQUENCE [LARGE SCALE GENOMIC DNA]</scope>
    <source>
        <strain evidence="2">sbr112.9</strain>
    </source>
</reference>
<comment type="caution">
    <text evidence="1">The sequence shown here is derived from an EMBL/GenBank/DDBJ whole genome shotgun (WGS) entry which is preliminary data.</text>
</comment>
<dbReference type="EMBL" id="NCKW01011067">
    <property type="protein sequence ID" value="POM64642.1"/>
    <property type="molecule type" value="Genomic_DNA"/>
</dbReference>